<dbReference type="RefSeq" id="WP_129718493.1">
    <property type="nucleotide sequence ID" value="NZ_PRLK01000001.1"/>
</dbReference>
<sequence length="82" mass="9184">MKKVIVYTTSWCGFCGAEKEWLANNNIEFVAKDVESDDEAREELLAKMGGQFQGVPVTDIDGEIVLGFDRARLSKLLGINRF</sequence>
<dbReference type="InterPro" id="IPR002109">
    <property type="entry name" value="Glutaredoxin"/>
</dbReference>
<keyword evidence="3" id="KW-1185">Reference proteome</keyword>
<organism evidence="2 3">
    <name type="scientific">Candidatus Nanogingivalis gingivitcus</name>
    <dbReference type="NCBI Taxonomy" id="2171992"/>
    <lineage>
        <taxon>Bacteria</taxon>
        <taxon>Candidatus Saccharimonadota</taxon>
        <taxon>Candidatus Nanosyncoccalia</taxon>
        <taxon>Candidatus Nanogingivales</taxon>
        <taxon>Candidatus Nanogingivalaceae</taxon>
        <taxon>Candidatus Nanogingivalis</taxon>
    </lineage>
</organism>
<reference evidence="2 3" key="1">
    <citation type="journal article" date="2018" name="bioRxiv">
        <title>Evidence of independent acquisition and adaption of ultra-small bacteria to human hosts across the highly diverse yet reduced genomes of the phylum Saccharibacteria.</title>
        <authorList>
            <person name="McLean J.S."/>
            <person name="Bor B."/>
            <person name="To T.T."/>
            <person name="Liu Q."/>
            <person name="Kearns K.A."/>
            <person name="Solden L.M."/>
            <person name="Wrighton K.C."/>
            <person name="He X."/>
            <person name="Shi W."/>
        </authorList>
    </citation>
    <scope>NUCLEOTIDE SEQUENCE [LARGE SCALE GENOMIC DNA]</scope>
    <source>
        <strain evidence="2 3">TM7_CMJM_G6_1_HOT_870</strain>
    </source>
</reference>
<reference evidence="2 3" key="2">
    <citation type="journal article" date="2020" name="Cell Rep.">
        <title>Acquisition and Adaptation of Ultra-small Parasitic Reduced Genome Bacteria to Mammalian Hosts.</title>
        <authorList>
            <person name="McLean J.S."/>
            <person name="Bor B."/>
            <person name="Kerns K.A."/>
            <person name="Liu Q."/>
            <person name="To T.T."/>
            <person name="Solden L."/>
            <person name="Hendrickson E.L."/>
            <person name="Wrighton K."/>
            <person name="Shi W."/>
            <person name="He X."/>
        </authorList>
    </citation>
    <scope>NUCLEOTIDE SEQUENCE [LARGE SCALE GENOMIC DNA]</scope>
    <source>
        <strain evidence="2 3">TM7_CMJM_G6_1_HOT_870</strain>
    </source>
</reference>
<name>A0ABY0FJ58_9BACT</name>
<evidence type="ECO:0000259" key="1">
    <source>
        <dbReference type="Pfam" id="PF00462"/>
    </source>
</evidence>
<dbReference type="InterPro" id="IPR036249">
    <property type="entry name" value="Thioredoxin-like_sf"/>
</dbReference>
<dbReference type="EMBL" id="PRLK01000001">
    <property type="protein sequence ID" value="RYC72958.1"/>
    <property type="molecule type" value="Genomic_DNA"/>
</dbReference>
<dbReference type="Gene3D" id="3.40.30.10">
    <property type="entry name" value="Glutaredoxin"/>
    <property type="match status" value="1"/>
</dbReference>
<dbReference type="PANTHER" id="PTHR34386">
    <property type="entry name" value="GLUTAREDOXIN"/>
    <property type="match status" value="1"/>
</dbReference>
<dbReference type="PANTHER" id="PTHR34386:SF1">
    <property type="entry name" value="GLUTAREDOXIN-LIKE PROTEIN NRDH"/>
    <property type="match status" value="1"/>
</dbReference>
<dbReference type="Proteomes" id="UP001190925">
    <property type="component" value="Unassembled WGS sequence"/>
</dbReference>
<evidence type="ECO:0000313" key="2">
    <source>
        <dbReference type="EMBL" id="RYC72958.1"/>
    </source>
</evidence>
<dbReference type="CDD" id="cd02976">
    <property type="entry name" value="NrdH"/>
    <property type="match status" value="1"/>
</dbReference>
<dbReference type="PROSITE" id="PS51354">
    <property type="entry name" value="GLUTAREDOXIN_2"/>
    <property type="match status" value="1"/>
</dbReference>
<proteinExistence type="predicted"/>
<feature type="domain" description="Glutaredoxin" evidence="1">
    <location>
        <begin position="4"/>
        <end position="65"/>
    </location>
</feature>
<comment type="caution">
    <text evidence="2">The sequence shown here is derived from an EMBL/GenBank/DDBJ whole genome shotgun (WGS) entry which is preliminary data.</text>
</comment>
<dbReference type="Pfam" id="PF00462">
    <property type="entry name" value="Glutaredoxin"/>
    <property type="match status" value="1"/>
</dbReference>
<dbReference type="SUPFAM" id="SSF52833">
    <property type="entry name" value="Thioredoxin-like"/>
    <property type="match status" value="1"/>
</dbReference>
<accession>A0ABY0FJ58</accession>
<evidence type="ECO:0000313" key="3">
    <source>
        <dbReference type="Proteomes" id="UP001190925"/>
    </source>
</evidence>
<protein>
    <recommendedName>
        <fullName evidence="1">Glutaredoxin domain-containing protein</fullName>
    </recommendedName>
</protein>
<gene>
    <name evidence="2" type="ORF">G6CMJM_00060</name>
</gene>
<dbReference type="InterPro" id="IPR051548">
    <property type="entry name" value="Grx-like_ET"/>
</dbReference>